<proteinExistence type="predicted"/>
<keyword evidence="1" id="KW-0472">Membrane</keyword>
<sequence>MDKIVEGDLDFGKRIRMIATDSHFLVPLCVLVLGIALLAALH</sequence>
<reference evidence="2 3" key="1">
    <citation type="submission" date="2020-08" db="EMBL/GenBank/DDBJ databases">
        <title>Genomic Encyclopedia of Type Strains, Phase IV (KMG-V): Genome sequencing to study the core and pangenomes of soil and plant-associated prokaryotes.</title>
        <authorList>
            <person name="Whitman W."/>
        </authorList>
    </citation>
    <scope>NUCLEOTIDE SEQUENCE [LARGE SCALE GENOMIC DNA]</scope>
    <source>
        <strain evidence="2 3">M8US30</strain>
    </source>
</reference>
<feature type="transmembrane region" description="Helical" evidence="1">
    <location>
        <begin position="23"/>
        <end position="41"/>
    </location>
</feature>
<protein>
    <recommendedName>
        <fullName evidence="4">Translocated intimin receptor Tir</fullName>
    </recommendedName>
</protein>
<comment type="caution">
    <text evidence="2">The sequence shown here is derived from an EMBL/GenBank/DDBJ whole genome shotgun (WGS) entry which is preliminary data.</text>
</comment>
<accession>A0A7W8N6Y5</accession>
<evidence type="ECO:0000256" key="1">
    <source>
        <dbReference type="SAM" id="Phobius"/>
    </source>
</evidence>
<dbReference type="EMBL" id="JACHDZ010000006">
    <property type="protein sequence ID" value="MBB5345485.1"/>
    <property type="molecule type" value="Genomic_DNA"/>
</dbReference>
<evidence type="ECO:0008006" key="4">
    <source>
        <dbReference type="Google" id="ProtNLM"/>
    </source>
</evidence>
<keyword evidence="1" id="KW-1133">Transmembrane helix</keyword>
<keyword evidence="1" id="KW-0812">Transmembrane</keyword>
<dbReference type="Proteomes" id="UP000569092">
    <property type="component" value="Unassembled WGS sequence"/>
</dbReference>
<gene>
    <name evidence="2" type="ORF">HDF10_003479</name>
</gene>
<organism evidence="2 3">
    <name type="scientific">Tunturiibacter lichenicola</name>
    <dbReference type="NCBI Taxonomy" id="2051959"/>
    <lineage>
        <taxon>Bacteria</taxon>
        <taxon>Pseudomonadati</taxon>
        <taxon>Acidobacteriota</taxon>
        <taxon>Terriglobia</taxon>
        <taxon>Terriglobales</taxon>
        <taxon>Acidobacteriaceae</taxon>
        <taxon>Tunturiibacter</taxon>
    </lineage>
</organism>
<evidence type="ECO:0000313" key="2">
    <source>
        <dbReference type="EMBL" id="MBB5345485.1"/>
    </source>
</evidence>
<evidence type="ECO:0000313" key="3">
    <source>
        <dbReference type="Proteomes" id="UP000569092"/>
    </source>
</evidence>
<name>A0A7W8N6Y5_9BACT</name>
<dbReference type="AlphaFoldDB" id="A0A7W8N6Y5"/>